<dbReference type="InterPro" id="IPR023795">
    <property type="entry name" value="Serpin_CS"/>
</dbReference>
<accession>A0A1T4Q9B9</accession>
<dbReference type="InterPro" id="IPR042178">
    <property type="entry name" value="Serpin_sf_1"/>
</dbReference>
<evidence type="ECO:0000256" key="3">
    <source>
        <dbReference type="SAM" id="SignalP"/>
    </source>
</evidence>
<evidence type="ECO:0000313" key="6">
    <source>
        <dbReference type="Proteomes" id="UP000189857"/>
    </source>
</evidence>
<dbReference type="InterPro" id="IPR000215">
    <property type="entry name" value="Serpin_fam"/>
</dbReference>
<organism evidence="5 6">
    <name type="scientific">Eubacterium ruminantium</name>
    <dbReference type="NCBI Taxonomy" id="42322"/>
    <lineage>
        <taxon>Bacteria</taxon>
        <taxon>Bacillati</taxon>
        <taxon>Bacillota</taxon>
        <taxon>Clostridia</taxon>
        <taxon>Eubacteriales</taxon>
        <taxon>Eubacteriaceae</taxon>
        <taxon>Eubacterium</taxon>
    </lineage>
</organism>
<reference evidence="5 6" key="1">
    <citation type="submission" date="2017-02" db="EMBL/GenBank/DDBJ databases">
        <authorList>
            <person name="Peterson S.W."/>
        </authorList>
    </citation>
    <scope>NUCLEOTIDE SEQUENCE [LARGE SCALE GENOMIC DNA]</scope>
    <source>
        <strain evidence="5 6">ATCC 17233</strain>
    </source>
</reference>
<dbReference type="OrthoDB" id="9764871at2"/>
<feature type="signal peptide" evidence="3">
    <location>
        <begin position="1"/>
        <end position="31"/>
    </location>
</feature>
<dbReference type="Proteomes" id="UP000189857">
    <property type="component" value="Unassembled WGS sequence"/>
</dbReference>
<name>A0A1T4Q9B9_9FIRM</name>
<evidence type="ECO:0000256" key="1">
    <source>
        <dbReference type="RuleBase" id="RU000411"/>
    </source>
</evidence>
<feature type="domain" description="Serpin" evidence="4">
    <location>
        <begin position="130"/>
        <end position="489"/>
    </location>
</feature>
<dbReference type="EMBL" id="FUXA01000017">
    <property type="protein sequence ID" value="SKA00343.1"/>
    <property type="molecule type" value="Genomic_DNA"/>
</dbReference>
<feature type="chain" id="PRO_5010576946" evidence="3">
    <location>
        <begin position="32"/>
        <end position="490"/>
    </location>
</feature>
<comment type="similarity">
    <text evidence="1">Belongs to the serpin family.</text>
</comment>
<dbReference type="SMART" id="SM00093">
    <property type="entry name" value="SERPIN"/>
    <property type="match status" value="1"/>
</dbReference>
<dbReference type="PANTHER" id="PTHR11461">
    <property type="entry name" value="SERINE PROTEASE INHIBITOR, SERPIN"/>
    <property type="match status" value="1"/>
</dbReference>
<feature type="region of interest" description="Disordered" evidence="2">
    <location>
        <begin position="98"/>
        <end position="117"/>
    </location>
</feature>
<sequence>MFNKSIKSKRRYSRRLAAIFMAGMIMLTGCGKTGSDNNTGNETPSESPTLVNPTTEIQPTENQSTENPATEDQSSGNETTGLQSSKEPAAQKEISTKTVLLGADMEQGKVDLPSPDEEKKFIDGTADFSFELMKLVLENEKGNNVMVSPISIINALGMTENGATSQTLTEMEKVLGKGMARDEYNRALSAYCKSLKDEEAEFSNANSIWIKEGIVVKDGFIQNCKDYYDSEIYQAPFDSSTIDDINNWGYNNTNGLVEKTIDDIDKEAIMYLINALYFEAEWKKEYSKDDINENAIFTDKDGNEDKVAMLSSKESCYFTLDDGIGFRKPYKGDKYSFVGILPAEGKSPEEYMSEIKGNDFIAAVTNPDYSKEVYVKIPEFSADYRTSLRNVLMDMGMETAFFNADFSEMFDLSSVDGNGADISDVFHNTHIDVDRKGTRAAATTAVEMKRCEAVEEKAVVYITLDKPFVYMIIDNETGLPVFMGTCNDIK</sequence>
<dbReference type="GO" id="GO:0005615">
    <property type="term" value="C:extracellular space"/>
    <property type="evidence" value="ECO:0007669"/>
    <property type="project" value="InterPro"/>
</dbReference>
<dbReference type="Pfam" id="PF00079">
    <property type="entry name" value="Serpin"/>
    <property type="match status" value="1"/>
</dbReference>
<dbReference type="Gene3D" id="3.30.497.10">
    <property type="entry name" value="Antithrombin, subunit I, domain 2"/>
    <property type="match status" value="1"/>
</dbReference>
<dbReference type="AlphaFoldDB" id="A0A1T4Q9B9"/>
<keyword evidence="6" id="KW-1185">Reference proteome</keyword>
<proteinExistence type="inferred from homology"/>
<dbReference type="InterPro" id="IPR023796">
    <property type="entry name" value="Serpin_dom"/>
</dbReference>
<evidence type="ECO:0000259" key="4">
    <source>
        <dbReference type="SMART" id="SM00093"/>
    </source>
</evidence>
<evidence type="ECO:0000256" key="2">
    <source>
        <dbReference type="SAM" id="MobiDB-lite"/>
    </source>
</evidence>
<feature type="region of interest" description="Disordered" evidence="2">
    <location>
        <begin position="33"/>
        <end position="93"/>
    </location>
</feature>
<dbReference type="CDD" id="cd19589">
    <property type="entry name" value="serpin_tengpin-like"/>
    <property type="match status" value="1"/>
</dbReference>
<dbReference type="PANTHER" id="PTHR11461:SF211">
    <property type="entry name" value="GH10112P-RELATED"/>
    <property type="match status" value="1"/>
</dbReference>
<dbReference type="InterPro" id="IPR042185">
    <property type="entry name" value="Serpin_sf_2"/>
</dbReference>
<gene>
    <name evidence="5" type="ORF">SAMN02745110_02320</name>
</gene>
<dbReference type="InterPro" id="IPR036186">
    <property type="entry name" value="Serpin_sf"/>
</dbReference>
<keyword evidence="3" id="KW-0732">Signal</keyword>
<dbReference type="SUPFAM" id="SSF56574">
    <property type="entry name" value="Serpins"/>
    <property type="match status" value="1"/>
</dbReference>
<dbReference type="GO" id="GO:0004867">
    <property type="term" value="F:serine-type endopeptidase inhibitor activity"/>
    <property type="evidence" value="ECO:0007669"/>
    <property type="project" value="InterPro"/>
</dbReference>
<dbReference type="RefSeq" id="WP_078788111.1">
    <property type="nucleotide sequence ID" value="NZ_FMTO01000017.1"/>
</dbReference>
<evidence type="ECO:0000313" key="5">
    <source>
        <dbReference type="EMBL" id="SKA00343.1"/>
    </source>
</evidence>
<protein>
    <submittedName>
        <fullName evidence="5">Serpin B</fullName>
    </submittedName>
</protein>
<feature type="compositionally biased region" description="Polar residues" evidence="2">
    <location>
        <begin position="34"/>
        <end position="86"/>
    </location>
</feature>
<dbReference type="PROSITE" id="PS00284">
    <property type="entry name" value="SERPIN"/>
    <property type="match status" value="1"/>
</dbReference>
<dbReference type="Gene3D" id="2.30.39.10">
    <property type="entry name" value="Alpha-1-antitrypsin, domain 1"/>
    <property type="match status" value="1"/>
</dbReference>
<dbReference type="PROSITE" id="PS51257">
    <property type="entry name" value="PROKAR_LIPOPROTEIN"/>
    <property type="match status" value="1"/>
</dbReference>